<organism evidence="7">
    <name type="scientific">marine sediment metagenome</name>
    <dbReference type="NCBI Taxonomy" id="412755"/>
    <lineage>
        <taxon>unclassified sequences</taxon>
        <taxon>metagenomes</taxon>
        <taxon>ecological metagenomes</taxon>
    </lineage>
</organism>
<dbReference type="SUPFAM" id="SSF52242">
    <property type="entry name" value="Cobalamin (vitamin B12)-binding domain"/>
    <property type="match status" value="1"/>
</dbReference>
<comment type="caution">
    <text evidence="7">The sequence shown here is derived from an EMBL/GenBank/DDBJ whole genome shotgun (WGS) entry which is preliminary data.</text>
</comment>
<evidence type="ECO:0000256" key="4">
    <source>
        <dbReference type="ARBA" id="ARBA00023004"/>
    </source>
</evidence>
<dbReference type="Pfam" id="PF02310">
    <property type="entry name" value="B12-binding"/>
    <property type="match status" value="1"/>
</dbReference>
<dbReference type="AlphaFoldDB" id="X1LFW7"/>
<comment type="cofactor">
    <cofactor evidence="1">
        <name>[4Fe-4S] cluster</name>
        <dbReference type="ChEBI" id="CHEBI:49883"/>
    </cofactor>
</comment>
<keyword evidence="3" id="KW-0479">Metal-binding</keyword>
<keyword evidence="4" id="KW-0408">Iron</keyword>
<dbReference type="InterPro" id="IPR051198">
    <property type="entry name" value="BchE-like"/>
</dbReference>
<accession>X1LFW7</accession>
<dbReference type="PROSITE" id="PS51332">
    <property type="entry name" value="B12_BINDING"/>
    <property type="match status" value="1"/>
</dbReference>
<evidence type="ECO:0000259" key="6">
    <source>
        <dbReference type="PROSITE" id="PS51332"/>
    </source>
</evidence>
<keyword evidence="5" id="KW-0411">Iron-sulfur</keyword>
<dbReference type="PANTHER" id="PTHR43409">
    <property type="entry name" value="ANAEROBIC MAGNESIUM-PROTOPORPHYRIN IX MONOMETHYL ESTER CYCLASE-RELATED"/>
    <property type="match status" value="1"/>
</dbReference>
<dbReference type="InterPro" id="IPR006158">
    <property type="entry name" value="Cobalamin-bd"/>
</dbReference>
<protein>
    <recommendedName>
        <fullName evidence="6">B12-binding domain-containing protein</fullName>
    </recommendedName>
</protein>
<sequence length="169" mass="18668">MSNSKIILISPQIDYAKMFGKASTTTPSMIPLNLLYLSGYLESKDIPVKVLDGQVNDLSEESLIRHIKQFNPNIVGISCHTPLVYPAHTIAKIVKSVSRQITVIMGGPHPTVLPEQIIADENVDIVVRGEGEITLFELVEAIKGGTNLNSILGITYRNITKLPNRMEFR</sequence>
<keyword evidence="2" id="KW-0949">S-adenosyl-L-methionine</keyword>
<evidence type="ECO:0000256" key="2">
    <source>
        <dbReference type="ARBA" id="ARBA00022691"/>
    </source>
</evidence>
<dbReference type="CDD" id="cd02068">
    <property type="entry name" value="radical_SAM_B12_BD"/>
    <property type="match status" value="1"/>
</dbReference>
<proteinExistence type="predicted"/>
<dbReference type="GO" id="GO:0031419">
    <property type="term" value="F:cobalamin binding"/>
    <property type="evidence" value="ECO:0007669"/>
    <property type="project" value="InterPro"/>
</dbReference>
<dbReference type="EMBL" id="BARV01007011">
    <property type="protein sequence ID" value="GAI18217.1"/>
    <property type="molecule type" value="Genomic_DNA"/>
</dbReference>
<evidence type="ECO:0000313" key="7">
    <source>
        <dbReference type="EMBL" id="GAI18217.1"/>
    </source>
</evidence>
<evidence type="ECO:0000256" key="3">
    <source>
        <dbReference type="ARBA" id="ARBA00022723"/>
    </source>
</evidence>
<dbReference type="InterPro" id="IPR036724">
    <property type="entry name" value="Cobalamin-bd_sf"/>
</dbReference>
<gene>
    <name evidence="7" type="ORF">S06H3_14340</name>
</gene>
<evidence type="ECO:0000256" key="5">
    <source>
        <dbReference type="ARBA" id="ARBA00023014"/>
    </source>
</evidence>
<name>X1LFW7_9ZZZZ</name>
<dbReference type="GO" id="GO:0046872">
    <property type="term" value="F:metal ion binding"/>
    <property type="evidence" value="ECO:0007669"/>
    <property type="project" value="UniProtKB-KW"/>
</dbReference>
<evidence type="ECO:0000256" key="1">
    <source>
        <dbReference type="ARBA" id="ARBA00001966"/>
    </source>
</evidence>
<dbReference type="Gene3D" id="3.40.50.280">
    <property type="entry name" value="Cobalamin-binding domain"/>
    <property type="match status" value="1"/>
</dbReference>
<dbReference type="GO" id="GO:0051536">
    <property type="term" value="F:iron-sulfur cluster binding"/>
    <property type="evidence" value="ECO:0007669"/>
    <property type="project" value="UniProtKB-KW"/>
</dbReference>
<reference evidence="7" key="1">
    <citation type="journal article" date="2014" name="Front. Microbiol.">
        <title>High frequency of phylogenetically diverse reductive dehalogenase-homologous genes in deep subseafloor sedimentary metagenomes.</title>
        <authorList>
            <person name="Kawai M."/>
            <person name="Futagami T."/>
            <person name="Toyoda A."/>
            <person name="Takaki Y."/>
            <person name="Nishi S."/>
            <person name="Hori S."/>
            <person name="Arai W."/>
            <person name="Tsubouchi T."/>
            <person name="Morono Y."/>
            <person name="Uchiyama I."/>
            <person name="Ito T."/>
            <person name="Fujiyama A."/>
            <person name="Inagaki F."/>
            <person name="Takami H."/>
        </authorList>
    </citation>
    <scope>NUCLEOTIDE SEQUENCE</scope>
    <source>
        <strain evidence="7">Expedition CK06-06</strain>
    </source>
</reference>
<dbReference type="PANTHER" id="PTHR43409:SF7">
    <property type="entry name" value="BLL1977 PROTEIN"/>
    <property type="match status" value="1"/>
</dbReference>
<feature type="domain" description="B12-binding" evidence="6">
    <location>
        <begin position="10"/>
        <end position="149"/>
    </location>
</feature>